<protein>
    <submittedName>
        <fullName evidence="2">Membrane protein</fullName>
    </submittedName>
</protein>
<organism evidence="2 3">
    <name type="scientific">Achromobacter spanius</name>
    <dbReference type="NCBI Taxonomy" id="217203"/>
    <lineage>
        <taxon>Bacteria</taxon>
        <taxon>Pseudomonadati</taxon>
        <taxon>Pseudomonadota</taxon>
        <taxon>Betaproteobacteria</taxon>
        <taxon>Burkholderiales</taxon>
        <taxon>Alcaligenaceae</taxon>
        <taxon>Achromobacter</taxon>
    </lineage>
</organism>
<name>A0AAW3HVW0_9BURK</name>
<dbReference type="Pfam" id="PF14080">
    <property type="entry name" value="DUF4261"/>
    <property type="match status" value="1"/>
</dbReference>
<dbReference type="InterPro" id="IPR025357">
    <property type="entry name" value="DUF4261"/>
</dbReference>
<dbReference type="RefSeq" id="WP_050449927.1">
    <property type="nucleotide sequence ID" value="NZ_CP034689.1"/>
</dbReference>
<feature type="domain" description="DUF4261" evidence="1">
    <location>
        <begin position="207"/>
        <end position="283"/>
    </location>
</feature>
<evidence type="ECO:0000313" key="3">
    <source>
        <dbReference type="Proteomes" id="UP000037511"/>
    </source>
</evidence>
<dbReference type="AlphaFoldDB" id="A0AAW3HVW0"/>
<reference evidence="2 3" key="1">
    <citation type="submission" date="2015-07" db="EMBL/GenBank/DDBJ databases">
        <title>Draft genome of Achromobacter spanius.</title>
        <authorList>
            <person name="Wang X."/>
        </authorList>
    </citation>
    <scope>NUCLEOTIDE SEQUENCE [LARGE SCALE GENOMIC DNA]</scope>
    <source>
        <strain evidence="2 3">CGMCC9173</strain>
    </source>
</reference>
<evidence type="ECO:0000313" key="2">
    <source>
        <dbReference type="EMBL" id="KNE23764.1"/>
    </source>
</evidence>
<evidence type="ECO:0000259" key="1">
    <source>
        <dbReference type="Pfam" id="PF14080"/>
    </source>
</evidence>
<accession>A0AAW3HVW0</accession>
<sequence>MSIFSRFFGRKEESADARALAANPAIENPLSLQVLFAAPLALNEDTLKAALSAYHPSMSEARVEIAPDMPEVLGLAGWGEHVVRLVGFDAPYPKDSLEACVAPAHYPGTVKDEVRAHASHIILYYAGFEKDPLEQYVALAAVAGALTGFGAVAVLNEHAHTSLPAGVFDAESLGEESLDLLRTLPLTMLYCGFVKYEVEGVAGVWMRTYGADCFGLPDFAALARGHDEGEYYSNMFNNIMGYMLESGAELAAGHTMQIGENAYMKLREPAQEEYFLDGPAQVLVAEIITADEINAPQ</sequence>
<dbReference type="EMBL" id="LGVG01000056">
    <property type="protein sequence ID" value="KNE23764.1"/>
    <property type="molecule type" value="Genomic_DNA"/>
</dbReference>
<dbReference type="Proteomes" id="UP000037511">
    <property type="component" value="Unassembled WGS sequence"/>
</dbReference>
<proteinExistence type="predicted"/>
<comment type="caution">
    <text evidence="2">The sequence shown here is derived from an EMBL/GenBank/DDBJ whole genome shotgun (WGS) entry which is preliminary data.</text>
</comment>
<gene>
    <name evidence="2" type="ORF">AFM18_26650</name>
</gene>